<gene>
    <name evidence="1" type="ORF">KPSA3_00969</name>
</gene>
<evidence type="ECO:0000313" key="2">
    <source>
        <dbReference type="Proteomes" id="UP000248291"/>
    </source>
</evidence>
<comment type="caution">
    <text evidence="1">The sequence shown here is derived from an EMBL/GenBank/DDBJ whole genome shotgun (WGS) entry which is preliminary data.</text>
</comment>
<dbReference type="Proteomes" id="UP000248291">
    <property type="component" value="Unassembled WGS sequence"/>
</dbReference>
<sequence>MQVVLRNIDYDFHQRHFSLCLLRVMFRTFFLLNIVRGINVTRSSL</sequence>
<organism evidence="1 2">
    <name type="scientific">Pseudomonas syringae pv. actinidiae</name>
    <dbReference type="NCBI Taxonomy" id="103796"/>
    <lineage>
        <taxon>Bacteria</taxon>
        <taxon>Pseudomonadati</taxon>
        <taxon>Pseudomonadota</taxon>
        <taxon>Gammaproteobacteria</taxon>
        <taxon>Pseudomonadales</taxon>
        <taxon>Pseudomonadaceae</taxon>
        <taxon>Pseudomonas</taxon>
        <taxon>Pseudomonas syringae</taxon>
    </lineage>
</organism>
<dbReference type="EMBL" id="BGKA01000032">
    <property type="protein sequence ID" value="GBH15051.1"/>
    <property type="molecule type" value="Genomic_DNA"/>
</dbReference>
<dbReference type="AlphaFoldDB" id="A0AAN4Q1B3"/>
<name>A0AAN4Q1B3_PSESF</name>
<evidence type="ECO:0000313" key="1">
    <source>
        <dbReference type="EMBL" id="GBH15051.1"/>
    </source>
</evidence>
<protein>
    <submittedName>
        <fullName evidence="1">Uncharacterized protein</fullName>
    </submittedName>
</protein>
<proteinExistence type="predicted"/>
<accession>A0AAN4Q1B3</accession>
<reference evidence="1 2" key="1">
    <citation type="submission" date="2018-04" db="EMBL/GenBank/DDBJ databases">
        <title>Draft genome sequence of Pseudomonas syringae pv. actinidiae biovar 3 strains isolated from kiwifruit in Kagawa prefecture.</title>
        <authorList>
            <person name="Tabuchi M."/>
            <person name="Saito M."/>
            <person name="Fujiwara S."/>
            <person name="Sasa N."/>
            <person name="Akimitsu K."/>
            <person name="Gomi K."/>
            <person name="Konishi-Sugita S."/>
            <person name="Hamano K."/>
            <person name="Kataoka I."/>
        </authorList>
    </citation>
    <scope>NUCLEOTIDE SEQUENCE [LARGE SCALE GENOMIC DNA]</scope>
    <source>
        <strain evidence="1 2">MAFF212211</strain>
    </source>
</reference>